<accession>A0A2P2C0J1</accession>
<name>A0A2P2C0J1_9ZZZZ</name>
<organism evidence="3">
    <name type="scientific">metagenome</name>
    <dbReference type="NCBI Taxonomy" id="256318"/>
    <lineage>
        <taxon>unclassified sequences</taxon>
        <taxon>metagenomes</taxon>
    </lineage>
</organism>
<evidence type="ECO:0000313" key="3">
    <source>
        <dbReference type="EMBL" id="CUR55540.1"/>
    </source>
</evidence>
<evidence type="ECO:0000256" key="1">
    <source>
        <dbReference type="ARBA" id="ARBA00006484"/>
    </source>
</evidence>
<dbReference type="CDD" id="cd05233">
    <property type="entry name" value="SDR_c"/>
    <property type="match status" value="1"/>
</dbReference>
<dbReference type="InterPro" id="IPR036291">
    <property type="entry name" value="NAD(P)-bd_dom_sf"/>
</dbReference>
<gene>
    <name evidence="3" type="ORF">NOCA2270175</name>
</gene>
<keyword evidence="2" id="KW-0560">Oxidoreductase</keyword>
<dbReference type="Pfam" id="PF00106">
    <property type="entry name" value="adh_short"/>
    <property type="match status" value="1"/>
</dbReference>
<dbReference type="GO" id="GO:0016491">
    <property type="term" value="F:oxidoreductase activity"/>
    <property type="evidence" value="ECO:0007669"/>
    <property type="project" value="UniProtKB-KW"/>
</dbReference>
<dbReference type="PRINTS" id="PR00081">
    <property type="entry name" value="GDHRDH"/>
</dbReference>
<proteinExistence type="inferred from homology"/>
<dbReference type="SUPFAM" id="SSF51735">
    <property type="entry name" value="NAD(P)-binding Rossmann-fold domains"/>
    <property type="match status" value="1"/>
</dbReference>
<dbReference type="PANTHER" id="PTHR44196:SF1">
    <property type="entry name" value="DEHYDROGENASE_REDUCTASE SDR FAMILY MEMBER 7B"/>
    <property type="match status" value="1"/>
</dbReference>
<dbReference type="EMBL" id="CZKA01000020">
    <property type="protein sequence ID" value="CUR55540.1"/>
    <property type="molecule type" value="Genomic_DNA"/>
</dbReference>
<evidence type="ECO:0000256" key="2">
    <source>
        <dbReference type="ARBA" id="ARBA00023002"/>
    </source>
</evidence>
<dbReference type="InterPro" id="IPR002347">
    <property type="entry name" value="SDR_fam"/>
</dbReference>
<comment type="similarity">
    <text evidence="1">Belongs to the short-chain dehydrogenases/reductases (SDR) family.</text>
</comment>
<dbReference type="GO" id="GO:0016020">
    <property type="term" value="C:membrane"/>
    <property type="evidence" value="ECO:0007669"/>
    <property type="project" value="TreeGrafter"/>
</dbReference>
<dbReference type="AlphaFoldDB" id="A0A2P2C0J1"/>
<sequence>MIRSALVTGASRGIGRGIAESLARQGFGLTITSRKATDLDRLAEQLKGWGAADVVYQAADLADRAALPALVELHGAAYGAMNALVVNAGVGTAGNVADFPLARVDKILEVNLVSAVVLIQGALPLLRLGAEQDRDRGATIVGLSSITGAYAEPGLAVYGASKAGLTALLNAVNLEESGGGVRATALAPAYVNTDMSAWTTDTIEPDYMIRVGDVVAVVDLLLSLGRSASIPSIVMTRSGTSGYEA</sequence>
<reference evidence="3" key="1">
    <citation type="submission" date="2015-08" db="EMBL/GenBank/DDBJ databases">
        <authorList>
            <person name="Babu N.S."/>
            <person name="Beckwith C.J."/>
            <person name="Beseler K.G."/>
            <person name="Brison A."/>
            <person name="Carone J.V."/>
            <person name="Caskin T.P."/>
            <person name="Diamond M."/>
            <person name="Durham M.E."/>
            <person name="Foxe J.M."/>
            <person name="Go M."/>
            <person name="Henderson B.A."/>
            <person name="Jones I.B."/>
            <person name="McGettigan J.A."/>
            <person name="Micheletti S.J."/>
            <person name="Nasrallah M.E."/>
            <person name="Ortiz D."/>
            <person name="Piller C.R."/>
            <person name="Privatt S.R."/>
            <person name="Schneider S.L."/>
            <person name="Sharp S."/>
            <person name="Smith T.C."/>
            <person name="Stanton J.D."/>
            <person name="Ullery H.E."/>
            <person name="Wilson R.J."/>
            <person name="Serrano M.G."/>
            <person name="Buck G."/>
            <person name="Lee V."/>
            <person name="Wang Y."/>
            <person name="Carvalho R."/>
            <person name="Voegtly L."/>
            <person name="Shi R."/>
            <person name="Duckworth R."/>
            <person name="Johnson A."/>
            <person name="Loviza R."/>
            <person name="Walstead R."/>
            <person name="Shah Z."/>
            <person name="Kiflezghi M."/>
            <person name="Wade K."/>
            <person name="Ball S.L."/>
            <person name="Bradley K.W."/>
            <person name="Asai D.J."/>
            <person name="Bowman C.A."/>
            <person name="Russell D.A."/>
            <person name="Pope W.H."/>
            <person name="Jacobs-Sera D."/>
            <person name="Hendrix R.W."/>
            <person name="Hatfull G.F."/>
        </authorList>
    </citation>
    <scope>NUCLEOTIDE SEQUENCE</scope>
</reference>
<evidence type="ECO:0008006" key="4">
    <source>
        <dbReference type="Google" id="ProtNLM"/>
    </source>
</evidence>
<dbReference type="Gene3D" id="3.40.50.720">
    <property type="entry name" value="NAD(P)-binding Rossmann-like Domain"/>
    <property type="match status" value="1"/>
</dbReference>
<protein>
    <recommendedName>
        <fullName evidence="4">Short-chain dehydrogenase/reductase SDR</fullName>
    </recommendedName>
</protein>
<dbReference type="PANTHER" id="PTHR44196">
    <property type="entry name" value="DEHYDROGENASE/REDUCTASE SDR FAMILY MEMBER 7B"/>
    <property type="match status" value="1"/>
</dbReference>